<dbReference type="Proteomes" id="UP000318422">
    <property type="component" value="Unassembled WGS sequence"/>
</dbReference>
<name>A0A4Y4CUQ4_ZOORA</name>
<dbReference type="RefSeq" id="WP_218028726.1">
    <property type="nucleotide sequence ID" value="NZ_BJNV01000048.1"/>
</dbReference>
<accession>A0A4Y4CUQ4</accession>
<evidence type="ECO:0000313" key="1">
    <source>
        <dbReference type="EMBL" id="GEC96628.1"/>
    </source>
</evidence>
<keyword evidence="2" id="KW-1185">Reference proteome</keyword>
<dbReference type="AlphaFoldDB" id="A0A4Y4CUQ4"/>
<comment type="caution">
    <text evidence="1">The sequence shown here is derived from an EMBL/GenBank/DDBJ whole genome shotgun (WGS) entry which is preliminary data.</text>
</comment>
<evidence type="ECO:0000313" key="2">
    <source>
        <dbReference type="Proteomes" id="UP000318422"/>
    </source>
</evidence>
<reference evidence="1 2" key="1">
    <citation type="submission" date="2019-06" db="EMBL/GenBank/DDBJ databases">
        <title>Whole genome shotgun sequence of Zoogloea ramigera NBRC 15342.</title>
        <authorList>
            <person name="Hosoyama A."/>
            <person name="Uohara A."/>
            <person name="Ohji S."/>
            <person name="Ichikawa N."/>
        </authorList>
    </citation>
    <scope>NUCLEOTIDE SEQUENCE [LARGE SCALE GENOMIC DNA]</scope>
    <source>
        <strain evidence="1 2">NBRC 15342</strain>
    </source>
</reference>
<dbReference type="EMBL" id="BJNV01000048">
    <property type="protein sequence ID" value="GEC96628.1"/>
    <property type="molecule type" value="Genomic_DNA"/>
</dbReference>
<gene>
    <name evidence="1" type="ORF">ZRA01_27010</name>
</gene>
<protein>
    <submittedName>
        <fullName evidence="1">Uncharacterized protein</fullName>
    </submittedName>
</protein>
<organism evidence="1 2">
    <name type="scientific">Zoogloea ramigera</name>
    <dbReference type="NCBI Taxonomy" id="350"/>
    <lineage>
        <taxon>Bacteria</taxon>
        <taxon>Pseudomonadati</taxon>
        <taxon>Pseudomonadota</taxon>
        <taxon>Betaproteobacteria</taxon>
        <taxon>Rhodocyclales</taxon>
        <taxon>Zoogloeaceae</taxon>
        <taxon>Zoogloea</taxon>
    </lineage>
</organism>
<proteinExistence type="predicted"/>
<sequence>MPGPNNSMRPVPVFNLPKGLSNVHRDIRTMLDELKLDPSKFGSVYVDAKGEKRSACCLPKDLTITLVSGYNVTMRHRIVTRWMELEEAAKPATWKRQKVCLSALQAPRQGPCEGIENRLTGPNKSE</sequence>